<protein>
    <submittedName>
        <fullName evidence="1">Uncharacterized protein</fullName>
    </submittedName>
</protein>
<proteinExistence type="predicted"/>
<feature type="non-terminal residue" evidence="1">
    <location>
        <position position="125"/>
    </location>
</feature>
<evidence type="ECO:0000313" key="2">
    <source>
        <dbReference type="Proteomes" id="UP001328107"/>
    </source>
</evidence>
<dbReference type="AlphaFoldDB" id="A0AAN4ZNY3"/>
<sequence>SLCYAACHEHKPITMKEHKRCRFTIINFEEPIKFGYVPNQEPCGDFNIIESNENQSDSDAYRVAENHICNAACHEHKPITHEQFIQFLKLDWIPLHPRPFIRLVRTRSLVISTYSLHSNCMPILL</sequence>
<dbReference type="EMBL" id="BTRK01000003">
    <property type="protein sequence ID" value="GMR42764.1"/>
    <property type="molecule type" value="Genomic_DNA"/>
</dbReference>
<name>A0AAN4ZNY3_9BILA</name>
<gene>
    <name evidence="1" type="ORF">PMAYCL1PPCAC_12959</name>
</gene>
<keyword evidence="2" id="KW-1185">Reference proteome</keyword>
<dbReference type="Proteomes" id="UP001328107">
    <property type="component" value="Unassembled WGS sequence"/>
</dbReference>
<organism evidence="1 2">
    <name type="scientific">Pristionchus mayeri</name>
    <dbReference type="NCBI Taxonomy" id="1317129"/>
    <lineage>
        <taxon>Eukaryota</taxon>
        <taxon>Metazoa</taxon>
        <taxon>Ecdysozoa</taxon>
        <taxon>Nematoda</taxon>
        <taxon>Chromadorea</taxon>
        <taxon>Rhabditida</taxon>
        <taxon>Rhabditina</taxon>
        <taxon>Diplogasteromorpha</taxon>
        <taxon>Diplogasteroidea</taxon>
        <taxon>Neodiplogasteridae</taxon>
        <taxon>Pristionchus</taxon>
    </lineage>
</organism>
<reference evidence="2" key="1">
    <citation type="submission" date="2022-10" db="EMBL/GenBank/DDBJ databases">
        <title>Genome assembly of Pristionchus species.</title>
        <authorList>
            <person name="Yoshida K."/>
            <person name="Sommer R.J."/>
        </authorList>
    </citation>
    <scope>NUCLEOTIDE SEQUENCE [LARGE SCALE GENOMIC DNA]</scope>
    <source>
        <strain evidence="2">RS5460</strain>
    </source>
</reference>
<feature type="non-terminal residue" evidence="1">
    <location>
        <position position="1"/>
    </location>
</feature>
<comment type="caution">
    <text evidence="1">The sequence shown here is derived from an EMBL/GenBank/DDBJ whole genome shotgun (WGS) entry which is preliminary data.</text>
</comment>
<evidence type="ECO:0000313" key="1">
    <source>
        <dbReference type="EMBL" id="GMR42764.1"/>
    </source>
</evidence>
<accession>A0AAN4ZNY3</accession>